<dbReference type="Ensembl" id="ENSCINT00000001017.3">
    <property type="protein sequence ID" value="ENSCINP00000001017.3"/>
    <property type="gene ID" value="ENSCING00000000551.3"/>
</dbReference>
<accession>F6Q7P2</accession>
<keyword evidence="5" id="KW-0479">Metal-binding</keyword>
<feature type="binding site" evidence="5">
    <location>
        <position position="252"/>
    </location>
    <ligand>
        <name>Mg(2+)</name>
        <dbReference type="ChEBI" id="CHEBI:18420"/>
    </ligand>
</feature>
<dbReference type="EMBL" id="EAAA01002619">
    <property type="status" value="NOT_ANNOTATED_CDS"/>
    <property type="molecule type" value="Genomic_DNA"/>
</dbReference>
<keyword evidence="1 2" id="KW-0378">Hydrolase</keyword>
<dbReference type="FunCoup" id="F6Q7P2">
    <property type="interactions" value="16"/>
</dbReference>
<evidence type="ECO:0000256" key="3">
    <source>
        <dbReference type="PIRSR" id="PIRSR000915-1"/>
    </source>
</evidence>
<feature type="binding site" evidence="4">
    <location>
        <position position="227"/>
    </location>
    <ligand>
        <name>substrate</name>
    </ligand>
</feature>
<evidence type="ECO:0000313" key="6">
    <source>
        <dbReference type="Ensembl" id="ENSCINP00000001017.3"/>
    </source>
</evidence>
<dbReference type="InterPro" id="IPR006349">
    <property type="entry name" value="PGP_euk"/>
</dbReference>
<dbReference type="OMA" id="GHISYTK"/>
<reference evidence="7" key="1">
    <citation type="journal article" date="2002" name="Science">
        <title>The draft genome of Ciona intestinalis: insights into chordate and vertebrate origins.</title>
        <authorList>
            <person name="Dehal P."/>
            <person name="Satou Y."/>
            <person name="Campbell R.K."/>
            <person name="Chapman J."/>
            <person name="Degnan B."/>
            <person name="De Tomaso A."/>
            <person name="Davidson B."/>
            <person name="Di Gregorio A."/>
            <person name="Gelpke M."/>
            <person name="Goodstein D.M."/>
            <person name="Harafuji N."/>
            <person name="Hastings K.E."/>
            <person name="Ho I."/>
            <person name="Hotta K."/>
            <person name="Huang W."/>
            <person name="Kawashima T."/>
            <person name="Lemaire P."/>
            <person name="Martinez D."/>
            <person name="Meinertzhagen I.A."/>
            <person name="Necula S."/>
            <person name="Nonaka M."/>
            <person name="Putnam N."/>
            <person name="Rash S."/>
            <person name="Saiga H."/>
            <person name="Satake M."/>
            <person name="Terry A."/>
            <person name="Yamada L."/>
            <person name="Wang H.G."/>
            <person name="Awazu S."/>
            <person name="Azumi K."/>
            <person name="Boore J."/>
            <person name="Branno M."/>
            <person name="Chin-Bow S."/>
            <person name="DeSantis R."/>
            <person name="Doyle S."/>
            <person name="Francino P."/>
            <person name="Keys D.N."/>
            <person name="Haga S."/>
            <person name="Hayashi H."/>
            <person name="Hino K."/>
            <person name="Imai K.S."/>
            <person name="Inaba K."/>
            <person name="Kano S."/>
            <person name="Kobayashi K."/>
            <person name="Kobayashi M."/>
            <person name="Lee B.I."/>
            <person name="Makabe K.W."/>
            <person name="Manohar C."/>
            <person name="Matassi G."/>
            <person name="Medina M."/>
            <person name="Mochizuki Y."/>
            <person name="Mount S."/>
            <person name="Morishita T."/>
            <person name="Miura S."/>
            <person name="Nakayama A."/>
            <person name="Nishizaka S."/>
            <person name="Nomoto H."/>
            <person name="Ohta F."/>
            <person name="Oishi K."/>
            <person name="Rigoutsos I."/>
            <person name="Sano M."/>
            <person name="Sasaki A."/>
            <person name="Sasakura Y."/>
            <person name="Shoguchi E."/>
            <person name="Shin-i T."/>
            <person name="Spagnuolo A."/>
            <person name="Stainier D."/>
            <person name="Suzuki M.M."/>
            <person name="Tassy O."/>
            <person name="Takatori N."/>
            <person name="Tokuoka M."/>
            <person name="Yagi K."/>
            <person name="Yoshizaki F."/>
            <person name="Wada S."/>
            <person name="Zhang C."/>
            <person name="Hyatt P.D."/>
            <person name="Larimer F."/>
            <person name="Detter C."/>
            <person name="Doggett N."/>
            <person name="Glavina T."/>
            <person name="Hawkins T."/>
            <person name="Richardson P."/>
            <person name="Lucas S."/>
            <person name="Kohara Y."/>
            <person name="Levine M."/>
            <person name="Satoh N."/>
            <person name="Rokhsar D.S."/>
        </authorList>
    </citation>
    <scope>NUCLEOTIDE SEQUENCE [LARGE SCALE GENOMIC DNA]</scope>
</reference>
<dbReference type="Pfam" id="PF13242">
    <property type="entry name" value="Hydrolase_like"/>
    <property type="match status" value="1"/>
</dbReference>
<protein>
    <recommendedName>
        <fullName evidence="8">Phosphoglycolate phosphatase</fullName>
    </recommendedName>
</protein>
<dbReference type="SUPFAM" id="SSF56784">
    <property type="entry name" value="HAD-like"/>
    <property type="match status" value="1"/>
</dbReference>
<sequence length="312" mass="34131">PIGMTVKLANCESVFRNILSKIDTFLFDCDGVLWQGNIAVKGAPAVVAHLKSLGKQVCYVTNNSTKSRHRYVEKLTRLGFPADVNSVFSTAYTSALYLKNIAKVLVQGKVYLVGNPAMAEELDSLKIQHFGSGPDNQVTTQDHDEVRSCALENDVSAVLVGYDGHISYTKMIKAASYLNDPKCLYVATNEDHRMPLNGERHVVPGTGCVVASVTVAAGRNPDVIAGKPGTFMLKCIQQTVEIDPTKCMMVGDRMNTDILFGNQSELHTLLVLSGVEDQESLNKAVESSDPNMKRQVPEYCMGSIGDWYAIYE</sequence>
<feature type="active site" description="Nucleophile" evidence="3">
    <location>
        <position position="28"/>
    </location>
</feature>
<evidence type="ECO:0000256" key="4">
    <source>
        <dbReference type="PIRSR" id="PIRSR000915-2"/>
    </source>
</evidence>
<dbReference type="HOGENOM" id="CLU_043473_0_1_1"/>
<evidence type="ECO:0000256" key="1">
    <source>
        <dbReference type="ARBA" id="ARBA00022801"/>
    </source>
</evidence>
<dbReference type="NCBIfam" id="TIGR01452">
    <property type="entry name" value="PGP_euk"/>
    <property type="match status" value="1"/>
</dbReference>
<dbReference type="GO" id="GO:0005737">
    <property type="term" value="C:cytoplasm"/>
    <property type="evidence" value="ECO:0000318"/>
    <property type="project" value="GO_Central"/>
</dbReference>
<feature type="active site" description="Proton donor" evidence="3">
    <location>
        <position position="30"/>
    </location>
</feature>
<feature type="binding site" evidence="5">
    <location>
        <position position="28"/>
    </location>
    <ligand>
        <name>Mg(2+)</name>
        <dbReference type="ChEBI" id="CHEBI:18420"/>
    </ligand>
</feature>
<evidence type="ECO:0000256" key="2">
    <source>
        <dbReference type="PIRNR" id="PIRNR000915"/>
    </source>
</evidence>
<feature type="binding site" evidence="5">
    <location>
        <position position="30"/>
    </location>
    <ligand>
        <name>Mg(2+)</name>
        <dbReference type="ChEBI" id="CHEBI:18420"/>
    </ligand>
</feature>
<dbReference type="Proteomes" id="UP000008144">
    <property type="component" value="Chromosome 8"/>
</dbReference>
<evidence type="ECO:0000313" key="7">
    <source>
        <dbReference type="Proteomes" id="UP000008144"/>
    </source>
</evidence>
<dbReference type="InterPro" id="IPR006357">
    <property type="entry name" value="HAD-SF_hydro_IIA"/>
</dbReference>
<proteinExistence type="inferred from homology"/>
<keyword evidence="7" id="KW-1185">Reference proteome</keyword>
<dbReference type="PIRSF" id="PIRSF000915">
    <property type="entry name" value="PGP-type_phosphatase"/>
    <property type="match status" value="1"/>
</dbReference>
<dbReference type="NCBIfam" id="TIGR01460">
    <property type="entry name" value="HAD-SF-IIA"/>
    <property type="match status" value="1"/>
</dbReference>
<evidence type="ECO:0000256" key="5">
    <source>
        <dbReference type="PIRSR" id="PIRSR000915-3"/>
    </source>
</evidence>
<dbReference type="GO" id="GO:0046872">
    <property type="term" value="F:metal ion binding"/>
    <property type="evidence" value="ECO:0007669"/>
    <property type="project" value="UniProtKB-KW"/>
</dbReference>
<organism evidence="6 7">
    <name type="scientific">Ciona intestinalis</name>
    <name type="common">Transparent sea squirt</name>
    <name type="synonym">Ascidia intestinalis</name>
    <dbReference type="NCBI Taxonomy" id="7719"/>
    <lineage>
        <taxon>Eukaryota</taxon>
        <taxon>Metazoa</taxon>
        <taxon>Chordata</taxon>
        <taxon>Tunicata</taxon>
        <taxon>Ascidiacea</taxon>
        <taxon>Phlebobranchia</taxon>
        <taxon>Cionidae</taxon>
        <taxon>Ciona</taxon>
    </lineage>
</organism>
<comment type="cofactor">
    <cofactor evidence="5">
        <name>Mg(2+)</name>
        <dbReference type="ChEBI" id="CHEBI:18420"/>
    </cofactor>
    <text evidence="5">Divalent metal ions. Mg(2+) is the most effective.</text>
</comment>
<dbReference type="STRING" id="7719.ENSCINP00000001017"/>
<dbReference type="InterPro" id="IPR036412">
    <property type="entry name" value="HAD-like_sf"/>
</dbReference>
<reference evidence="6" key="2">
    <citation type="journal article" date="2008" name="Genome Biol.">
        <title>Improved genome assembly and evidence-based global gene model set for the chordate Ciona intestinalis: new insight into intron and operon populations.</title>
        <authorList>
            <person name="Satou Y."/>
            <person name="Mineta K."/>
            <person name="Ogasawara M."/>
            <person name="Sasakura Y."/>
            <person name="Shoguchi E."/>
            <person name="Ueno K."/>
            <person name="Yamada L."/>
            <person name="Matsumoto J."/>
            <person name="Wasserscheid J."/>
            <person name="Dewar K."/>
            <person name="Wiley G.B."/>
            <person name="Macmil S.L."/>
            <person name="Roe B.A."/>
            <person name="Zeller R.W."/>
            <person name="Hastings K.E."/>
            <person name="Lemaire P."/>
            <person name="Lindquist E."/>
            <person name="Endo T."/>
            <person name="Hotta K."/>
            <person name="Inaba K."/>
        </authorList>
    </citation>
    <scope>NUCLEOTIDE SEQUENCE [LARGE SCALE GENOMIC DNA]</scope>
    <source>
        <strain evidence="6">wild type</strain>
    </source>
</reference>
<dbReference type="AlphaFoldDB" id="F6Q7P2"/>
<reference evidence="6" key="4">
    <citation type="submission" date="2025-09" db="UniProtKB">
        <authorList>
            <consortium name="Ensembl"/>
        </authorList>
    </citation>
    <scope>IDENTIFICATION</scope>
</reference>
<reference evidence="6" key="3">
    <citation type="submission" date="2025-08" db="UniProtKB">
        <authorList>
            <consortium name="Ensembl"/>
        </authorList>
    </citation>
    <scope>IDENTIFICATION</scope>
</reference>
<dbReference type="InterPro" id="IPR023214">
    <property type="entry name" value="HAD_sf"/>
</dbReference>
<name>F6Q7P2_CIOIN</name>
<dbReference type="Pfam" id="PF13344">
    <property type="entry name" value="Hydrolase_6"/>
    <property type="match status" value="1"/>
</dbReference>
<dbReference type="PANTHER" id="PTHR19288">
    <property type="entry name" value="4-NITROPHENYLPHOSPHATASE-RELATED"/>
    <property type="match status" value="1"/>
</dbReference>
<comment type="similarity">
    <text evidence="2">Belongs to the HAD-like hydrolase superfamily.</text>
</comment>
<dbReference type="Gene3D" id="3.40.50.1000">
    <property type="entry name" value="HAD superfamily/HAD-like"/>
    <property type="match status" value="2"/>
</dbReference>
<dbReference type="GO" id="GO:0016791">
    <property type="term" value="F:phosphatase activity"/>
    <property type="evidence" value="ECO:0000318"/>
    <property type="project" value="GO_Central"/>
</dbReference>
<dbReference type="PANTHER" id="PTHR19288:SF93">
    <property type="entry name" value="FI11325P-RELATED"/>
    <property type="match status" value="1"/>
</dbReference>
<evidence type="ECO:0008006" key="8">
    <source>
        <dbReference type="Google" id="ProtNLM"/>
    </source>
</evidence>
<dbReference type="InParanoid" id="F6Q7P2"/>
<keyword evidence="5" id="KW-0460">Magnesium</keyword>
<dbReference type="GeneTree" id="ENSGT00940000166723"/>